<dbReference type="EMBL" id="JAEUGD010000006">
    <property type="protein sequence ID" value="MBL6445352.1"/>
    <property type="molecule type" value="Genomic_DNA"/>
</dbReference>
<dbReference type="RefSeq" id="WP_202854901.1">
    <property type="nucleotide sequence ID" value="NZ_JAEUGD010000006.1"/>
</dbReference>
<gene>
    <name evidence="1" type="ORF">JMN32_03475</name>
    <name evidence="2" type="ORF">JMN32_03565</name>
</gene>
<name>A0A937KB31_9BACT</name>
<accession>A0A937KB31</accession>
<dbReference type="EMBL" id="JAEUGD010000007">
    <property type="protein sequence ID" value="MBL6445369.1"/>
    <property type="molecule type" value="Genomic_DNA"/>
</dbReference>
<dbReference type="AlphaFoldDB" id="A0A937KB31"/>
<reference evidence="2" key="1">
    <citation type="submission" date="2021-01" db="EMBL/GenBank/DDBJ databases">
        <title>Fulvivirga kasyanovii gen. nov., sp nov., a novel member of the phylum Bacteroidetes isolated from seawater in a mussel farm.</title>
        <authorList>
            <person name="Zhao L.-H."/>
            <person name="Wang Z.-J."/>
        </authorList>
    </citation>
    <scope>NUCLEOTIDE SEQUENCE</scope>
    <source>
        <strain evidence="2">29W222</strain>
    </source>
</reference>
<comment type="caution">
    <text evidence="2">The sequence shown here is derived from an EMBL/GenBank/DDBJ whole genome shotgun (WGS) entry which is preliminary data.</text>
</comment>
<keyword evidence="3" id="KW-1185">Reference proteome</keyword>
<organism evidence="2 3">
    <name type="scientific">Fulvivirga marina</name>
    <dbReference type="NCBI Taxonomy" id="2494733"/>
    <lineage>
        <taxon>Bacteria</taxon>
        <taxon>Pseudomonadati</taxon>
        <taxon>Bacteroidota</taxon>
        <taxon>Cytophagia</taxon>
        <taxon>Cytophagales</taxon>
        <taxon>Fulvivirgaceae</taxon>
        <taxon>Fulvivirga</taxon>
    </lineage>
</organism>
<evidence type="ECO:0000313" key="2">
    <source>
        <dbReference type="EMBL" id="MBL6445369.1"/>
    </source>
</evidence>
<sequence>MASTINMEIIWRNSYRFTISVEPSKSDNSQYNAFITMHNDGVKVGSLVINCNKNEKMLFPTVEAAFAKAEEYIDSRTWE</sequence>
<evidence type="ECO:0000313" key="1">
    <source>
        <dbReference type="EMBL" id="MBL6445352.1"/>
    </source>
</evidence>
<proteinExistence type="predicted"/>
<dbReference type="Proteomes" id="UP000614216">
    <property type="component" value="Unassembled WGS sequence"/>
</dbReference>
<protein>
    <submittedName>
        <fullName evidence="2">Uncharacterized protein</fullName>
    </submittedName>
</protein>
<evidence type="ECO:0000313" key="3">
    <source>
        <dbReference type="Proteomes" id="UP000614216"/>
    </source>
</evidence>